<feature type="compositionally biased region" description="Polar residues" evidence="1">
    <location>
        <begin position="14"/>
        <end position="53"/>
    </location>
</feature>
<name>A0A9N9H547_9GLOM</name>
<feature type="region of interest" description="Disordered" evidence="1">
    <location>
        <begin position="1"/>
        <end position="122"/>
    </location>
</feature>
<sequence>GQTKKGKEKGPEISTASSENSKVLSPQKGNRATPTTFGPATVAQQFSATTATGSGSGPEAHASKATPTLLREGTHQFQRADMEEVENELPPELRATTPPPFIVVDPDTPRKGDKRMAKEDSWNPSAEEVDKYIQSFNLCALCWEEGHHWEICPNDMSDFSLAKVMKHPEFQPYLYRWQRNRKKRGRTWLLEEHTTEATVVIPPYCITCKVPGHMSNDVECPGK</sequence>
<comment type="caution">
    <text evidence="2">The sequence shown here is derived from an EMBL/GenBank/DDBJ whole genome shotgun (WGS) entry which is preliminary data.</text>
</comment>
<keyword evidence="3" id="KW-1185">Reference proteome</keyword>
<proteinExistence type="predicted"/>
<feature type="compositionally biased region" description="Basic and acidic residues" evidence="1">
    <location>
        <begin position="72"/>
        <end position="82"/>
    </location>
</feature>
<gene>
    <name evidence="2" type="ORF">PBRASI_LOCUS10417</name>
</gene>
<dbReference type="EMBL" id="CAJVPI010003089">
    <property type="protein sequence ID" value="CAG8654089.1"/>
    <property type="molecule type" value="Genomic_DNA"/>
</dbReference>
<dbReference type="AlphaFoldDB" id="A0A9N9H547"/>
<dbReference type="Proteomes" id="UP000789739">
    <property type="component" value="Unassembled WGS sequence"/>
</dbReference>
<feature type="compositionally biased region" description="Basic and acidic residues" evidence="1">
    <location>
        <begin position="107"/>
        <end position="121"/>
    </location>
</feature>
<accession>A0A9N9H547</accession>
<reference evidence="2" key="1">
    <citation type="submission" date="2021-06" db="EMBL/GenBank/DDBJ databases">
        <authorList>
            <person name="Kallberg Y."/>
            <person name="Tangrot J."/>
            <person name="Rosling A."/>
        </authorList>
    </citation>
    <scope>NUCLEOTIDE SEQUENCE</scope>
    <source>
        <strain evidence="2">BR232B</strain>
    </source>
</reference>
<organism evidence="2 3">
    <name type="scientific">Paraglomus brasilianum</name>
    <dbReference type="NCBI Taxonomy" id="144538"/>
    <lineage>
        <taxon>Eukaryota</taxon>
        <taxon>Fungi</taxon>
        <taxon>Fungi incertae sedis</taxon>
        <taxon>Mucoromycota</taxon>
        <taxon>Glomeromycotina</taxon>
        <taxon>Glomeromycetes</taxon>
        <taxon>Paraglomerales</taxon>
        <taxon>Paraglomeraceae</taxon>
        <taxon>Paraglomus</taxon>
    </lineage>
</organism>
<evidence type="ECO:0000313" key="3">
    <source>
        <dbReference type="Proteomes" id="UP000789739"/>
    </source>
</evidence>
<evidence type="ECO:0000256" key="1">
    <source>
        <dbReference type="SAM" id="MobiDB-lite"/>
    </source>
</evidence>
<feature type="non-terminal residue" evidence="2">
    <location>
        <position position="1"/>
    </location>
</feature>
<evidence type="ECO:0000313" key="2">
    <source>
        <dbReference type="EMBL" id="CAG8654089.1"/>
    </source>
</evidence>
<protein>
    <submittedName>
        <fullName evidence="2">5734_t:CDS:1</fullName>
    </submittedName>
</protein>